<dbReference type="InterPro" id="IPR001279">
    <property type="entry name" value="Metallo-B-lactamas"/>
</dbReference>
<reference evidence="3" key="1">
    <citation type="journal article" date="2019" name="Int. J. Syst. Evol. Microbiol.">
        <title>The Global Catalogue of Microorganisms (GCM) 10K type strain sequencing project: providing services to taxonomists for standard genome sequencing and annotation.</title>
        <authorList>
            <consortium name="The Broad Institute Genomics Platform"/>
            <consortium name="The Broad Institute Genome Sequencing Center for Infectious Disease"/>
            <person name="Wu L."/>
            <person name="Ma J."/>
        </authorList>
    </citation>
    <scope>NUCLEOTIDE SEQUENCE [LARGE SCALE GENOMIC DNA]</scope>
    <source>
        <strain evidence="3">JCM 4395</strain>
    </source>
</reference>
<dbReference type="PANTHER" id="PTHR43223:SF2">
    <property type="entry name" value="METALLO-BETA-LACTAMASE DOMAIN-CONTAINING PROTEIN"/>
    <property type="match status" value="1"/>
</dbReference>
<name>A0ABP5Y5Z7_STRLO</name>
<evidence type="ECO:0000313" key="3">
    <source>
        <dbReference type="Proteomes" id="UP001501777"/>
    </source>
</evidence>
<comment type="caution">
    <text evidence="2">The sequence shown here is derived from an EMBL/GenBank/DDBJ whole genome shotgun (WGS) entry which is preliminary data.</text>
</comment>
<protein>
    <recommendedName>
        <fullName evidence="1">Metallo-beta-lactamase domain-containing protein</fullName>
    </recommendedName>
</protein>
<dbReference type="Proteomes" id="UP001501777">
    <property type="component" value="Unassembled WGS sequence"/>
</dbReference>
<gene>
    <name evidence="2" type="ORF">GCM10010276_03470</name>
</gene>
<dbReference type="InterPro" id="IPR036866">
    <property type="entry name" value="RibonucZ/Hydroxyglut_hydro"/>
</dbReference>
<dbReference type="InterPro" id="IPR052195">
    <property type="entry name" value="Bact_Alkyl/Aryl-Sulfatase"/>
</dbReference>
<dbReference type="CDD" id="cd16282">
    <property type="entry name" value="metallo-hydrolase-like_MBL-fold"/>
    <property type="match status" value="1"/>
</dbReference>
<feature type="domain" description="Metallo-beta-lactamase" evidence="1">
    <location>
        <begin position="196"/>
        <end position="380"/>
    </location>
</feature>
<accession>A0ABP5Y5Z7</accession>
<dbReference type="PANTHER" id="PTHR43223">
    <property type="entry name" value="ALKYL/ARYL-SULFATASE"/>
    <property type="match status" value="1"/>
</dbReference>
<dbReference type="Gene3D" id="1.25.40.880">
    <property type="entry name" value="Alkyl sulfatase, dimerisation domain"/>
    <property type="match status" value="1"/>
</dbReference>
<evidence type="ECO:0000313" key="2">
    <source>
        <dbReference type="EMBL" id="GAA2472298.1"/>
    </source>
</evidence>
<keyword evidence="3" id="KW-1185">Reference proteome</keyword>
<proteinExistence type="predicted"/>
<dbReference type="SMART" id="SM00849">
    <property type="entry name" value="Lactamase_B"/>
    <property type="match status" value="1"/>
</dbReference>
<dbReference type="SUPFAM" id="SSF56281">
    <property type="entry name" value="Metallo-hydrolase/oxidoreductase"/>
    <property type="match status" value="1"/>
</dbReference>
<evidence type="ECO:0000259" key="1">
    <source>
        <dbReference type="SMART" id="SM00849"/>
    </source>
</evidence>
<dbReference type="RefSeq" id="WP_344398163.1">
    <property type="nucleotide sequence ID" value="NZ_BAAASG010000002.1"/>
</dbReference>
<dbReference type="Pfam" id="PF00753">
    <property type="entry name" value="Lactamase_B"/>
    <property type="match status" value="1"/>
</dbReference>
<dbReference type="InterPro" id="IPR038536">
    <property type="entry name" value="Alkyl/aryl-sulf_dimr_sf"/>
</dbReference>
<organism evidence="2 3">
    <name type="scientific">Streptomyces longisporus</name>
    <dbReference type="NCBI Taxonomy" id="1948"/>
    <lineage>
        <taxon>Bacteria</taxon>
        <taxon>Bacillati</taxon>
        <taxon>Actinomycetota</taxon>
        <taxon>Actinomycetes</taxon>
        <taxon>Kitasatosporales</taxon>
        <taxon>Streptomycetaceae</taxon>
        <taxon>Streptomyces</taxon>
    </lineage>
</organism>
<dbReference type="Gene3D" id="3.60.15.10">
    <property type="entry name" value="Ribonuclease Z/Hydroxyacylglutathione hydrolase-like"/>
    <property type="match status" value="1"/>
</dbReference>
<dbReference type="EMBL" id="BAAASG010000002">
    <property type="protein sequence ID" value="GAA2472298.1"/>
    <property type="molecule type" value="Genomic_DNA"/>
</dbReference>
<sequence length="559" mass="60098">MKETDALRRAVRWPGIPDRVTAVLAQQLLAARQFREGHDYFTALSAERPESALSESLAGVFQARLDGPDEKAIARLDAAAERGLGLPQYFRGTALAGLPDCAGRADTVIADLEFVLAVRDRFPAGFLRSVHAALARAYACQGRPEEARAARERLGHAPGLSLVTEYLVSAEEGLRMTAPRLVEMAPGVHVAQGYDLADFAFVRTDDGIVAIDAASHPRHVEAALRDLRDVTRAPITHVILTHAHFDHIGGLEALAGPGTQVVAQAAFPDELALQAVSPPPFPALLPDGQERRPHVVPDRLVKQPETLTVGGRRFTLIPVAGGETRDGLLVQLPDEGVVFVGDICMPYLGAPFFAEGSAEGLFDALQTVQDLRPRLLIHGHPPLTENFTVEALPGLLAALRDLHAVVADDIVAGRSLTDMLDRDHLPEVLRGHPAAILPYLIMREGFVQRVHDQRTGYWKADGDGVDPVGRAQWAAALDLLAGGRAEAFAAAGEQLLARGEPAAALRIVDCALLSHPDDTPLAELRGRILHALVERHQLLSPFRFAYYAGLAGLTVESAG</sequence>